<evidence type="ECO:0000313" key="1">
    <source>
        <dbReference type="EMBL" id="EAY78935.1"/>
    </source>
</evidence>
<protein>
    <submittedName>
        <fullName evidence="1">Uncharacterized protein</fullName>
    </submittedName>
</protein>
<dbReference type="GO" id="GO:0016616">
    <property type="term" value="F:oxidoreductase activity, acting on the CH-OH group of donors, NAD or NADP as acceptor"/>
    <property type="evidence" value="ECO:0007669"/>
    <property type="project" value="InterPro"/>
</dbReference>
<sequence length="57" mass="6206">MAKEPMRVLVTGAAVTCSGGEWTIVQGLPIDEFSRKKMDATAQELSEEKTLAYSCLN</sequence>
<evidence type="ECO:0000313" key="2">
    <source>
        <dbReference type="Proteomes" id="UP000007015"/>
    </source>
</evidence>
<reference evidence="1 2" key="1">
    <citation type="journal article" date="2005" name="PLoS Biol.">
        <title>The genomes of Oryza sativa: a history of duplications.</title>
        <authorList>
            <person name="Yu J."/>
            <person name="Wang J."/>
            <person name="Lin W."/>
            <person name="Li S."/>
            <person name="Li H."/>
            <person name="Zhou J."/>
            <person name="Ni P."/>
            <person name="Dong W."/>
            <person name="Hu S."/>
            <person name="Zeng C."/>
            <person name="Zhang J."/>
            <person name="Zhang Y."/>
            <person name="Li R."/>
            <person name="Xu Z."/>
            <person name="Li S."/>
            <person name="Li X."/>
            <person name="Zheng H."/>
            <person name="Cong L."/>
            <person name="Lin L."/>
            <person name="Yin J."/>
            <person name="Geng J."/>
            <person name="Li G."/>
            <person name="Shi J."/>
            <person name="Liu J."/>
            <person name="Lv H."/>
            <person name="Li J."/>
            <person name="Wang J."/>
            <person name="Deng Y."/>
            <person name="Ran L."/>
            <person name="Shi X."/>
            <person name="Wang X."/>
            <person name="Wu Q."/>
            <person name="Li C."/>
            <person name="Ren X."/>
            <person name="Wang J."/>
            <person name="Wang X."/>
            <person name="Li D."/>
            <person name="Liu D."/>
            <person name="Zhang X."/>
            <person name="Ji Z."/>
            <person name="Zhao W."/>
            <person name="Sun Y."/>
            <person name="Zhang Z."/>
            <person name="Bao J."/>
            <person name="Han Y."/>
            <person name="Dong L."/>
            <person name="Ji J."/>
            <person name="Chen P."/>
            <person name="Wu S."/>
            <person name="Liu J."/>
            <person name="Xiao Y."/>
            <person name="Bu D."/>
            <person name="Tan J."/>
            <person name="Yang L."/>
            <person name="Ye C."/>
            <person name="Zhang J."/>
            <person name="Xu J."/>
            <person name="Zhou Y."/>
            <person name="Yu Y."/>
            <person name="Zhang B."/>
            <person name="Zhuang S."/>
            <person name="Wei H."/>
            <person name="Liu B."/>
            <person name="Lei M."/>
            <person name="Yu H."/>
            <person name="Li Y."/>
            <person name="Xu H."/>
            <person name="Wei S."/>
            <person name="He X."/>
            <person name="Fang L."/>
            <person name="Zhang Z."/>
            <person name="Zhang Y."/>
            <person name="Huang X."/>
            <person name="Su Z."/>
            <person name="Tong W."/>
            <person name="Li J."/>
            <person name="Tong Z."/>
            <person name="Li S."/>
            <person name="Ye J."/>
            <person name="Wang L."/>
            <person name="Fang L."/>
            <person name="Lei T."/>
            <person name="Chen C."/>
            <person name="Chen H."/>
            <person name="Xu Z."/>
            <person name="Li H."/>
            <person name="Huang H."/>
            <person name="Zhang F."/>
            <person name="Xu H."/>
            <person name="Li N."/>
            <person name="Zhao C."/>
            <person name="Li S."/>
            <person name="Dong L."/>
            <person name="Huang Y."/>
            <person name="Li L."/>
            <person name="Xi Y."/>
            <person name="Qi Q."/>
            <person name="Li W."/>
            <person name="Zhang B."/>
            <person name="Hu W."/>
            <person name="Zhang Y."/>
            <person name="Tian X."/>
            <person name="Jiao Y."/>
            <person name="Liang X."/>
            <person name="Jin J."/>
            <person name="Gao L."/>
            <person name="Zheng W."/>
            <person name="Hao B."/>
            <person name="Liu S."/>
            <person name="Wang W."/>
            <person name="Yuan L."/>
            <person name="Cao M."/>
            <person name="McDermott J."/>
            <person name="Samudrala R."/>
            <person name="Wang J."/>
            <person name="Wong G.K."/>
            <person name="Yang H."/>
        </authorList>
    </citation>
    <scope>NUCLEOTIDE SEQUENCE [LARGE SCALE GENOMIC DNA]</scope>
    <source>
        <strain evidence="2">cv. 93-11</strain>
    </source>
</reference>
<dbReference type="SUPFAM" id="SSF56327">
    <property type="entry name" value="LDH C-terminal domain-like"/>
    <property type="match status" value="1"/>
</dbReference>
<proteinExistence type="predicted"/>
<keyword evidence="2" id="KW-1185">Reference proteome</keyword>
<organism evidence="1 2">
    <name type="scientific">Oryza sativa subsp. indica</name>
    <name type="common">Rice</name>
    <dbReference type="NCBI Taxonomy" id="39946"/>
    <lineage>
        <taxon>Eukaryota</taxon>
        <taxon>Viridiplantae</taxon>
        <taxon>Streptophyta</taxon>
        <taxon>Embryophyta</taxon>
        <taxon>Tracheophyta</taxon>
        <taxon>Spermatophyta</taxon>
        <taxon>Magnoliopsida</taxon>
        <taxon>Liliopsida</taxon>
        <taxon>Poales</taxon>
        <taxon>Poaceae</taxon>
        <taxon>BOP clade</taxon>
        <taxon>Oryzoideae</taxon>
        <taxon>Oryzeae</taxon>
        <taxon>Oryzinae</taxon>
        <taxon>Oryza</taxon>
        <taxon>Oryza sativa</taxon>
    </lineage>
</organism>
<dbReference type="STRING" id="39946.A2Z8K1"/>
<dbReference type="EMBL" id="CM000135">
    <property type="protein sequence ID" value="EAY78935.1"/>
    <property type="molecule type" value="Genomic_DNA"/>
</dbReference>
<gene>
    <name evidence="1" type="ORF">OsI_34038</name>
</gene>
<dbReference type="Gene3D" id="3.90.110.10">
    <property type="entry name" value="Lactate dehydrogenase/glycoside hydrolase, family 4, C-terminal"/>
    <property type="match status" value="1"/>
</dbReference>
<dbReference type="InterPro" id="IPR015955">
    <property type="entry name" value="Lactate_DH/Glyco_Ohase_4_C"/>
</dbReference>
<dbReference type="HOGENOM" id="CLU_2999840_0_0_1"/>
<dbReference type="Proteomes" id="UP000007015">
    <property type="component" value="Chromosome 10"/>
</dbReference>
<accession>A2Z8K1</accession>
<dbReference type="Gramene" id="BGIOSGA033135-TA">
    <property type="protein sequence ID" value="BGIOSGA033135-PA"/>
    <property type="gene ID" value="BGIOSGA033135"/>
</dbReference>
<name>A2Z8K1_ORYSI</name>
<dbReference type="AlphaFoldDB" id="A2Z8K1"/>